<dbReference type="AlphaFoldDB" id="A0A1E4SJZ5"/>
<protein>
    <submittedName>
        <fullName evidence="2">Uncharacterized protein</fullName>
    </submittedName>
</protein>
<feature type="compositionally biased region" description="Polar residues" evidence="1">
    <location>
        <begin position="60"/>
        <end position="70"/>
    </location>
</feature>
<dbReference type="STRING" id="984487.A0A1E4SJZ5"/>
<feature type="compositionally biased region" description="Polar residues" evidence="1">
    <location>
        <begin position="1"/>
        <end position="10"/>
    </location>
</feature>
<name>A0A1E4SJZ5_9ASCO</name>
<accession>A0A1E4SJZ5</accession>
<evidence type="ECO:0000313" key="3">
    <source>
        <dbReference type="Proteomes" id="UP000094285"/>
    </source>
</evidence>
<organism evidence="2 3">
    <name type="scientific">Suhomyces tanzawaensis NRRL Y-17324</name>
    <dbReference type="NCBI Taxonomy" id="984487"/>
    <lineage>
        <taxon>Eukaryota</taxon>
        <taxon>Fungi</taxon>
        <taxon>Dikarya</taxon>
        <taxon>Ascomycota</taxon>
        <taxon>Saccharomycotina</taxon>
        <taxon>Pichiomycetes</taxon>
        <taxon>Debaryomycetaceae</taxon>
        <taxon>Suhomyces</taxon>
    </lineage>
</organism>
<evidence type="ECO:0000313" key="2">
    <source>
        <dbReference type="EMBL" id="ODV79824.1"/>
    </source>
</evidence>
<reference evidence="3" key="1">
    <citation type="submission" date="2016-05" db="EMBL/GenBank/DDBJ databases">
        <title>Comparative genomics of biotechnologically important yeasts.</title>
        <authorList>
            <consortium name="DOE Joint Genome Institute"/>
            <person name="Riley R."/>
            <person name="Haridas S."/>
            <person name="Wolfe K.H."/>
            <person name="Lopes M.R."/>
            <person name="Hittinger C.T."/>
            <person name="Goker M."/>
            <person name="Salamov A."/>
            <person name="Wisecaver J."/>
            <person name="Long T.M."/>
            <person name="Aerts A.L."/>
            <person name="Barry K."/>
            <person name="Choi C."/>
            <person name="Clum A."/>
            <person name="Coughlan A.Y."/>
            <person name="Deshpande S."/>
            <person name="Douglass A.P."/>
            <person name="Hanson S.J."/>
            <person name="Klenk H.-P."/>
            <person name="Labutti K."/>
            <person name="Lapidus A."/>
            <person name="Lindquist E."/>
            <person name="Lipzen A."/>
            <person name="Meier-Kolthoff J.P."/>
            <person name="Ohm R.A."/>
            <person name="Otillar R.P."/>
            <person name="Pangilinan J."/>
            <person name="Peng Y."/>
            <person name="Rokas A."/>
            <person name="Rosa C.A."/>
            <person name="Scheuner C."/>
            <person name="Sibirny A.A."/>
            <person name="Slot J.C."/>
            <person name="Stielow J.B."/>
            <person name="Sun H."/>
            <person name="Kurtzman C.P."/>
            <person name="Blackwell M."/>
            <person name="Grigoriev I.V."/>
            <person name="Jeffries T.W."/>
        </authorList>
    </citation>
    <scope>NUCLEOTIDE SEQUENCE [LARGE SCALE GENOMIC DNA]</scope>
    <source>
        <strain evidence="3">NRRL Y-17324</strain>
    </source>
</reference>
<dbReference type="InterPro" id="IPR018822">
    <property type="entry name" value="UPF0646"/>
</dbReference>
<keyword evidence="3" id="KW-1185">Reference proteome</keyword>
<sequence length="339" mass="38695">MYSPMVQTNEEAPVLVIDSGSHASSSEPETKRKNEYEFEIFEDELEEVGVEGKAERDNSSLEQTESTGSSIEPVAEEFTELDAFEEVNDDRDNHNNGNEAPESDIEATRAKSIIELDSEDDIENLEELEAERLNHEELIELPDEFILAANEIPELVQDEFVQGEALSPEEPPNVEITLSLFENHYNFQPVEGADQELDFSSEESYYCVERIQALSIEQLFNLIRVDEDIRRAKHIDSDQELILDVLELKLTITEDNFYAREITFGDFLSTFIRLRENCPQPNSIPMRLSLEISSRPRFIGKFNKLSELIRSNKGLEAISDTEVGELLQGGDLKRRRIGE</sequence>
<dbReference type="GeneID" id="30980794"/>
<evidence type="ECO:0000256" key="1">
    <source>
        <dbReference type="SAM" id="MobiDB-lite"/>
    </source>
</evidence>
<gene>
    <name evidence="2" type="ORF">CANTADRAFT_21107</name>
</gene>
<dbReference type="EMBL" id="KV453911">
    <property type="protein sequence ID" value="ODV79824.1"/>
    <property type="molecule type" value="Genomic_DNA"/>
</dbReference>
<dbReference type="OrthoDB" id="2507795at2759"/>
<feature type="region of interest" description="Disordered" evidence="1">
    <location>
        <begin position="87"/>
        <end position="108"/>
    </location>
</feature>
<feature type="compositionally biased region" description="Acidic residues" evidence="1">
    <location>
        <begin position="37"/>
        <end position="49"/>
    </location>
</feature>
<dbReference type="Proteomes" id="UP000094285">
    <property type="component" value="Unassembled WGS sequence"/>
</dbReference>
<feature type="compositionally biased region" description="Basic and acidic residues" evidence="1">
    <location>
        <begin position="50"/>
        <end position="59"/>
    </location>
</feature>
<feature type="region of interest" description="Disordered" evidence="1">
    <location>
        <begin position="1"/>
        <end position="73"/>
    </location>
</feature>
<proteinExistence type="predicted"/>
<dbReference type="RefSeq" id="XP_020064946.1">
    <property type="nucleotide sequence ID" value="XM_020206657.1"/>
</dbReference>
<dbReference type="Pfam" id="PF10336">
    <property type="entry name" value="DUF2420"/>
    <property type="match status" value="1"/>
</dbReference>